<keyword evidence="2" id="KW-0732">Signal</keyword>
<evidence type="ECO:0000256" key="1">
    <source>
        <dbReference type="SAM" id="Phobius"/>
    </source>
</evidence>
<dbReference type="AlphaFoldDB" id="A0AAI8V9H0"/>
<protein>
    <submittedName>
        <fullName evidence="3">Uu.00g108940.m01.CDS01</fullName>
    </submittedName>
</protein>
<dbReference type="EMBL" id="CAUWAG010000006">
    <property type="protein sequence ID" value="CAJ2503500.1"/>
    <property type="molecule type" value="Genomic_DNA"/>
</dbReference>
<accession>A0AAI8V9H0</accession>
<keyword evidence="1" id="KW-1133">Transmembrane helix</keyword>
<reference evidence="3" key="1">
    <citation type="submission" date="2023-10" db="EMBL/GenBank/DDBJ databases">
        <authorList>
            <person name="Hackl T."/>
        </authorList>
    </citation>
    <scope>NUCLEOTIDE SEQUENCE</scope>
</reference>
<keyword evidence="1" id="KW-0472">Membrane</keyword>
<name>A0AAI8V9H0_9PEZI</name>
<feature type="signal peptide" evidence="2">
    <location>
        <begin position="1"/>
        <end position="18"/>
    </location>
</feature>
<dbReference type="Proteomes" id="UP001295740">
    <property type="component" value="Unassembled WGS sequence"/>
</dbReference>
<gene>
    <name evidence="3" type="ORF">KHLLAP_LOCUS3968</name>
</gene>
<comment type="caution">
    <text evidence="3">The sequence shown here is derived from an EMBL/GenBank/DDBJ whole genome shotgun (WGS) entry which is preliminary data.</text>
</comment>
<proteinExistence type="predicted"/>
<keyword evidence="1" id="KW-0812">Transmembrane</keyword>
<evidence type="ECO:0000313" key="4">
    <source>
        <dbReference type="Proteomes" id="UP001295740"/>
    </source>
</evidence>
<organism evidence="3 4">
    <name type="scientific">Anthostomella pinea</name>
    <dbReference type="NCBI Taxonomy" id="933095"/>
    <lineage>
        <taxon>Eukaryota</taxon>
        <taxon>Fungi</taxon>
        <taxon>Dikarya</taxon>
        <taxon>Ascomycota</taxon>
        <taxon>Pezizomycotina</taxon>
        <taxon>Sordariomycetes</taxon>
        <taxon>Xylariomycetidae</taxon>
        <taxon>Xylariales</taxon>
        <taxon>Xylariaceae</taxon>
        <taxon>Anthostomella</taxon>
    </lineage>
</organism>
<keyword evidence="4" id="KW-1185">Reference proteome</keyword>
<feature type="transmembrane region" description="Helical" evidence="1">
    <location>
        <begin position="193"/>
        <end position="215"/>
    </location>
</feature>
<evidence type="ECO:0000313" key="3">
    <source>
        <dbReference type="EMBL" id="CAJ2503500.1"/>
    </source>
</evidence>
<sequence>MQLQAILVVSTFAVLSTAQGTDASSTSQSADSSSTSPGVLPSNFPSVCGSECQDFIQLSTTCGQQNNNDDNAQRQCICNGVNAQSQATSCAACAKVNGQNDNNSDLANIMNACGWNYAGVAVPSGSASSITSSGSGSLFSSSSGMLSTTASGTGGGVVTSTGTGGAGGVGGVGNTGGAGNTGGGSSPTVVQGVAPAMTAAFGGVVAGLAAVLPALM</sequence>
<evidence type="ECO:0000256" key="2">
    <source>
        <dbReference type="SAM" id="SignalP"/>
    </source>
</evidence>
<feature type="chain" id="PRO_5042505562" evidence="2">
    <location>
        <begin position="19"/>
        <end position="216"/>
    </location>
</feature>